<accession>A0A086M4Z8</accession>
<evidence type="ECO:0000256" key="1">
    <source>
        <dbReference type="SAM" id="MobiDB-lite"/>
    </source>
</evidence>
<sequence length="742" mass="78675">MNRLKAELQDKLTVLIDLISRARSSIDNCRDPELGSLLVPISRTVADDENTPSDLKASRVSDPMRGEKSSRGGPGRFASLPATNTEGNGSYVCESLERSDVLKSGVACGASQWNHAVVQDGCEEKAESSRRPPCRAARGVKSQDTSLARGGARRLANGSEGERTDSGMRQTQSQADCRALACRPSERESHVQSIDSRDEKGDIYEVSLEDCRSSRSDVSPRCTPGQHNAYTDIRCERPSLHQGLAPHHSPLNVATDETTPSVAEEDLPPLSERAVLAGEGLFPAPQATLDAARTPRPAEAKAKVHACWLERNLACDVSLDERSPPTDLPIRSYSKLRPCMSNRPSQGPISETSNRGCSLAANGDACRRHCVSQHCSHSSYGSLGSLRTLEVTWDARKHSEKDWGAVDESQNAMIAHMHTRQGAVDCPLLPPSISSSVIRVATDESNSHSDPPAGVFPLPPEPQIISQSASASSDVSASATQAFLGSPRFPAGSKMFVMQHHPPIPQAVFVSQPVHAKEAPLTTHAAVCVPVSNFVRAPPGAIVLSSPPAVALSSEPSPEPGSAEAIHAEHSPAFASACHRSKVSVPSASGFVAPPLHSGGVPPSLRLLTDSTCGGSWLPTPPAPLAHTGASQFAVPSAGLFQTRQPPGVIPCPQNPGLFQGSMGVSLRSAPVPAMWPASDSYLHYMDPTQMFSSVHPRVLRRHSSAVIVPAGNLPALPENATNALQACTPIRRLRSATTPGT</sequence>
<dbReference type="EMBL" id="AFYV02000797">
    <property type="protein sequence ID" value="KFG63966.1"/>
    <property type="molecule type" value="Genomic_DNA"/>
</dbReference>
<name>A0A086M4Z8_TOXGO</name>
<dbReference type="AlphaFoldDB" id="A0A086M4Z8"/>
<feature type="region of interest" description="Disordered" evidence="1">
    <location>
        <begin position="124"/>
        <end position="175"/>
    </location>
</feature>
<organism evidence="2 3">
    <name type="scientific">Toxoplasma gondii RUB</name>
    <dbReference type="NCBI Taxonomy" id="935652"/>
    <lineage>
        <taxon>Eukaryota</taxon>
        <taxon>Sar</taxon>
        <taxon>Alveolata</taxon>
        <taxon>Apicomplexa</taxon>
        <taxon>Conoidasida</taxon>
        <taxon>Coccidia</taxon>
        <taxon>Eucoccidiorida</taxon>
        <taxon>Eimeriorina</taxon>
        <taxon>Sarcocystidae</taxon>
        <taxon>Toxoplasma</taxon>
    </lineage>
</organism>
<protein>
    <submittedName>
        <fullName evidence="2">Uncharacterized protein</fullName>
    </submittedName>
</protein>
<feature type="region of interest" description="Disordered" evidence="1">
    <location>
        <begin position="240"/>
        <end position="264"/>
    </location>
</feature>
<feature type="compositionally biased region" description="Basic and acidic residues" evidence="1">
    <location>
        <begin position="56"/>
        <end position="70"/>
    </location>
</feature>
<evidence type="ECO:0000313" key="2">
    <source>
        <dbReference type="EMBL" id="KFG63966.1"/>
    </source>
</evidence>
<dbReference type="Proteomes" id="UP000028834">
    <property type="component" value="Unassembled WGS sequence"/>
</dbReference>
<dbReference type="VEuPathDB" id="ToxoDB:TGRUB_429720"/>
<comment type="caution">
    <text evidence="2">The sequence shown here is derived from an EMBL/GenBank/DDBJ whole genome shotgun (WGS) entry which is preliminary data.</text>
</comment>
<proteinExistence type="predicted"/>
<reference evidence="2 3" key="1">
    <citation type="submission" date="2014-05" db="EMBL/GenBank/DDBJ databases">
        <authorList>
            <person name="Sibley D."/>
            <person name="Venepally P."/>
            <person name="Karamycheva S."/>
            <person name="Hadjithomas M."/>
            <person name="Khan A."/>
            <person name="Brunk B."/>
            <person name="Roos D."/>
            <person name="Caler E."/>
            <person name="Lorenzi H."/>
        </authorList>
    </citation>
    <scope>NUCLEOTIDE SEQUENCE [LARGE SCALE GENOMIC DNA]</scope>
    <source>
        <strain evidence="2 3">RUB</strain>
    </source>
</reference>
<feature type="region of interest" description="Disordered" evidence="1">
    <location>
        <begin position="47"/>
        <end position="83"/>
    </location>
</feature>
<evidence type="ECO:0000313" key="3">
    <source>
        <dbReference type="Proteomes" id="UP000028834"/>
    </source>
</evidence>
<gene>
    <name evidence="2" type="ORF">TGRUB_429720</name>
</gene>